<dbReference type="InterPro" id="IPR016032">
    <property type="entry name" value="Sig_transdc_resp-reg_C-effctor"/>
</dbReference>
<dbReference type="InterPro" id="IPR005143">
    <property type="entry name" value="TF_LuxR_autoind-bd_dom"/>
</dbReference>
<evidence type="ECO:0000313" key="5">
    <source>
        <dbReference type="EMBL" id="MFC3938831.1"/>
    </source>
</evidence>
<organism evidence="5 6">
    <name type="scientific">Acidovorax facilis</name>
    <dbReference type="NCBI Taxonomy" id="12917"/>
    <lineage>
        <taxon>Bacteria</taxon>
        <taxon>Pseudomonadati</taxon>
        <taxon>Pseudomonadota</taxon>
        <taxon>Betaproteobacteria</taxon>
        <taxon>Burkholderiales</taxon>
        <taxon>Comamonadaceae</taxon>
        <taxon>Acidovorax</taxon>
    </lineage>
</organism>
<sequence length="237" mass="26575">MTSWQEDLLGVMDRAQSEQEVFCKIELAAHALGFEYCAYGLRVPMPLSNPKTIFLNNYPPAWQERYVQQGYVQVDPTVQHGCRKQTPLVWSDDVFASAQDFWEDARSFGLRFGWAQSCIDGGGVRGMLTLARSSDALTPDEIAHSEMKMRWLAHIAHLILSRIFTTRQAEEMQPHLTAREIEVLKWTADGKTSADISSLLDVSENTVNFHVKNAVTKLQTTNKTAATVRAAMLGLLG</sequence>
<dbReference type="EMBL" id="JBHSAJ010000187">
    <property type="protein sequence ID" value="MFC3938831.1"/>
    <property type="molecule type" value="Genomic_DNA"/>
</dbReference>
<dbReference type="PRINTS" id="PR00038">
    <property type="entry name" value="HTHLUXR"/>
</dbReference>
<keyword evidence="2" id="KW-0238">DNA-binding</keyword>
<gene>
    <name evidence="5" type="ORF">ACFOW3_29845</name>
</gene>
<dbReference type="CDD" id="cd06170">
    <property type="entry name" value="LuxR_C_like"/>
    <property type="match status" value="1"/>
</dbReference>
<keyword evidence="6" id="KW-1185">Reference proteome</keyword>
<dbReference type="SUPFAM" id="SSF75516">
    <property type="entry name" value="Pheromone-binding domain of LuxR-like quorum-sensing transcription factors"/>
    <property type="match status" value="1"/>
</dbReference>
<dbReference type="Pfam" id="PF00196">
    <property type="entry name" value="GerE"/>
    <property type="match status" value="1"/>
</dbReference>
<dbReference type="InterPro" id="IPR000792">
    <property type="entry name" value="Tscrpt_reg_LuxR_C"/>
</dbReference>
<evidence type="ECO:0000256" key="2">
    <source>
        <dbReference type="ARBA" id="ARBA00023125"/>
    </source>
</evidence>
<dbReference type="PANTHER" id="PTHR44688:SF16">
    <property type="entry name" value="DNA-BINDING TRANSCRIPTIONAL ACTIVATOR DEVR_DOSR"/>
    <property type="match status" value="1"/>
</dbReference>
<dbReference type="Proteomes" id="UP001595693">
    <property type="component" value="Unassembled WGS sequence"/>
</dbReference>
<dbReference type="RefSeq" id="WP_055397427.1">
    <property type="nucleotide sequence ID" value="NZ_CP192460.1"/>
</dbReference>
<keyword evidence="3" id="KW-0804">Transcription</keyword>
<evidence type="ECO:0000313" key="6">
    <source>
        <dbReference type="Proteomes" id="UP001595693"/>
    </source>
</evidence>
<evidence type="ECO:0000256" key="3">
    <source>
        <dbReference type="ARBA" id="ARBA00023163"/>
    </source>
</evidence>
<feature type="domain" description="HTH luxR-type" evidence="4">
    <location>
        <begin position="169"/>
        <end position="234"/>
    </location>
</feature>
<dbReference type="SUPFAM" id="SSF46894">
    <property type="entry name" value="C-terminal effector domain of the bipartite response regulators"/>
    <property type="match status" value="1"/>
</dbReference>
<evidence type="ECO:0000259" key="4">
    <source>
        <dbReference type="PROSITE" id="PS50043"/>
    </source>
</evidence>
<dbReference type="SMART" id="SM00421">
    <property type="entry name" value="HTH_LUXR"/>
    <property type="match status" value="1"/>
</dbReference>
<comment type="caution">
    <text evidence="5">The sequence shown here is derived from an EMBL/GenBank/DDBJ whole genome shotgun (WGS) entry which is preliminary data.</text>
</comment>
<name>A0ABV8DJT0_9BURK</name>
<dbReference type="Gene3D" id="1.10.10.10">
    <property type="entry name" value="Winged helix-like DNA-binding domain superfamily/Winged helix DNA-binding domain"/>
    <property type="match status" value="1"/>
</dbReference>
<reference evidence="6" key="1">
    <citation type="journal article" date="2019" name="Int. J. Syst. Evol. Microbiol.">
        <title>The Global Catalogue of Microorganisms (GCM) 10K type strain sequencing project: providing services to taxonomists for standard genome sequencing and annotation.</title>
        <authorList>
            <consortium name="The Broad Institute Genomics Platform"/>
            <consortium name="The Broad Institute Genome Sequencing Center for Infectious Disease"/>
            <person name="Wu L."/>
            <person name="Ma J."/>
        </authorList>
    </citation>
    <scope>NUCLEOTIDE SEQUENCE [LARGE SCALE GENOMIC DNA]</scope>
    <source>
        <strain evidence="6">CCUG 2113</strain>
    </source>
</reference>
<evidence type="ECO:0000256" key="1">
    <source>
        <dbReference type="ARBA" id="ARBA00023015"/>
    </source>
</evidence>
<protein>
    <submittedName>
        <fullName evidence="5">Autoinducer binding domain-containing protein</fullName>
    </submittedName>
</protein>
<accession>A0ABV8DJT0</accession>
<proteinExistence type="predicted"/>
<dbReference type="Pfam" id="PF03472">
    <property type="entry name" value="Autoind_bind"/>
    <property type="match status" value="1"/>
</dbReference>
<dbReference type="PROSITE" id="PS50043">
    <property type="entry name" value="HTH_LUXR_2"/>
    <property type="match status" value="1"/>
</dbReference>
<dbReference type="Gene3D" id="3.30.450.80">
    <property type="entry name" value="Transcription factor LuxR-like, autoinducer-binding domain"/>
    <property type="match status" value="1"/>
</dbReference>
<dbReference type="PROSITE" id="PS00622">
    <property type="entry name" value="HTH_LUXR_1"/>
    <property type="match status" value="1"/>
</dbReference>
<dbReference type="PANTHER" id="PTHR44688">
    <property type="entry name" value="DNA-BINDING TRANSCRIPTIONAL ACTIVATOR DEVR_DOSR"/>
    <property type="match status" value="1"/>
</dbReference>
<dbReference type="InterPro" id="IPR036388">
    <property type="entry name" value="WH-like_DNA-bd_sf"/>
</dbReference>
<dbReference type="InterPro" id="IPR036693">
    <property type="entry name" value="TF_LuxR_autoind-bd_dom_sf"/>
</dbReference>
<keyword evidence="1" id="KW-0805">Transcription regulation</keyword>